<dbReference type="PANTHER" id="PTHR43155">
    <property type="entry name" value="CYCLIC DI-GMP PHOSPHODIESTERASE PA4108-RELATED"/>
    <property type="match status" value="1"/>
</dbReference>
<keyword evidence="3" id="KW-1185">Reference proteome</keyword>
<evidence type="ECO:0000313" key="2">
    <source>
        <dbReference type="EMBL" id="TCK60510.1"/>
    </source>
</evidence>
<dbReference type="InterPro" id="IPR021812">
    <property type="entry name" value="DUF3391"/>
</dbReference>
<sequence length="400" mass="45042">MRKVSVGDLKVGDKVVKLDRNWLETDLLVHKFVIKDNSIIDKLKKHGIGHVFIEMTAEEEAIQDLFTDKAELVIAEHLSRAPNYINLDEVKNGKVIYSESVKVLKTLLDDVKAGKMFSHSAAKNVASNIAEVTVRNKGVLSSIAKLKHHDDYTFLHSMNVSIFASCLASHLGMNKKEIERIAQAGLMHDVGKMLVPDDVLNKPGRLTEQEFSLMKSHVIRGYDFLKGQGVDESMLRMTIEHHERFDGSGYPNGLKDEQLSIEGKIGAVVDIYDAITSDRCYHKGMEPSSALRLMLKWTDSHINRKIFDFFVMNVGIYPVGSLVLMDNNELGVVTKINHSRPTEPIVMIFCDKTGRQKPVYLCDMSKAGINKRRILGPVNPQGIDIPQEVYIFIEKLNELK</sequence>
<dbReference type="Pfam" id="PF11871">
    <property type="entry name" value="DUF3391"/>
    <property type="match status" value="1"/>
</dbReference>
<dbReference type="EMBL" id="SMGG01000004">
    <property type="protein sequence ID" value="TCK60510.1"/>
    <property type="molecule type" value="Genomic_DNA"/>
</dbReference>
<organism evidence="2 3">
    <name type="scientific">Seleniivibrio woodruffii</name>
    <dbReference type="NCBI Taxonomy" id="1078050"/>
    <lineage>
        <taxon>Bacteria</taxon>
        <taxon>Pseudomonadati</taxon>
        <taxon>Deferribacterota</taxon>
        <taxon>Deferribacteres</taxon>
        <taxon>Deferribacterales</taxon>
        <taxon>Geovibrionaceae</taxon>
        <taxon>Seleniivibrio</taxon>
    </lineage>
</organism>
<gene>
    <name evidence="2" type="ORF">C8D98_1386</name>
</gene>
<comment type="caution">
    <text evidence="2">The sequence shown here is derived from an EMBL/GenBank/DDBJ whole genome shotgun (WGS) entry which is preliminary data.</text>
</comment>
<dbReference type="AlphaFoldDB" id="A0A4R1K923"/>
<dbReference type="Pfam" id="PF13487">
    <property type="entry name" value="HD_5"/>
    <property type="match status" value="1"/>
</dbReference>
<feature type="domain" description="HD-GYP" evidence="1">
    <location>
        <begin position="131"/>
        <end position="326"/>
    </location>
</feature>
<dbReference type="InterPro" id="IPR003607">
    <property type="entry name" value="HD/PDEase_dom"/>
</dbReference>
<evidence type="ECO:0000313" key="3">
    <source>
        <dbReference type="Proteomes" id="UP000294614"/>
    </source>
</evidence>
<dbReference type="SUPFAM" id="SSF109604">
    <property type="entry name" value="HD-domain/PDEase-like"/>
    <property type="match status" value="1"/>
</dbReference>
<dbReference type="PROSITE" id="PS51832">
    <property type="entry name" value="HD_GYP"/>
    <property type="match status" value="1"/>
</dbReference>
<dbReference type="NCBIfam" id="TIGR00277">
    <property type="entry name" value="HDIG"/>
    <property type="match status" value="1"/>
</dbReference>
<dbReference type="Gene3D" id="1.10.3210.10">
    <property type="entry name" value="Hypothetical protein af1432"/>
    <property type="match status" value="1"/>
</dbReference>
<dbReference type="CDD" id="cd00077">
    <property type="entry name" value="HDc"/>
    <property type="match status" value="1"/>
</dbReference>
<dbReference type="SMART" id="SM00471">
    <property type="entry name" value="HDc"/>
    <property type="match status" value="1"/>
</dbReference>
<name>A0A4R1K923_9BACT</name>
<protein>
    <submittedName>
        <fullName evidence="2">Putative nucleotidyltransferase with HDIG domain</fullName>
    </submittedName>
</protein>
<dbReference type="InterPro" id="IPR037522">
    <property type="entry name" value="HD_GYP_dom"/>
</dbReference>
<accession>A0A4R1K923</accession>
<evidence type="ECO:0000259" key="1">
    <source>
        <dbReference type="PROSITE" id="PS51832"/>
    </source>
</evidence>
<dbReference type="PANTHER" id="PTHR43155:SF2">
    <property type="entry name" value="CYCLIC DI-GMP PHOSPHODIESTERASE PA4108"/>
    <property type="match status" value="1"/>
</dbReference>
<dbReference type="OrthoDB" id="9759601at2"/>
<reference evidence="2 3" key="1">
    <citation type="submission" date="2019-03" db="EMBL/GenBank/DDBJ databases">
        <title>Genomic Encyclopedia of Type Strains, Phase IV (KMG-IV): sequencing the most valuable type-strain genomes for metagenomic binning, comparative biology and taxonomic classification.</title>
        <authorList>
            <person name="Goeker M."/>
        </authorList>
    </citation>
    <scope>NUCLEOTIDE SEQUENCE [LARGE SCALE GENOMIC DNA]</scope>
    <source>
        <strain evidence="2 3">DSM 24984</strain>
    </source>
</reference>
<dbReference type="Proteomes" id="UP000294614">
    <property type="component" value="Unassembled WGS sequence"/>
</dbReference>
<dbReference type="RefSeq" id="WP_132873273.1">
    <property type="nucleotide sequence ID" value="NZ_SMGG01000004.1"/>
</dbReference>
<dbReference type="GO" id="GO:0016740">
    <property type="term" value="F:transferase activity"/>
    <property type="evidence" value="ECO:0007669"/>
    <property type="project" value="UniProtKB-KW"/>
</dbReference>
<dbReference type="InterPro" id="IPR006675">
    <property type="entry name" value="HDIG_dom"/>
</dbReference>
<proteinExistence type="predicted"/>
<keyword evidence="2" id="KW-0808">Transferase</keyword>